<comment type="caution">
    <text evidence="1">The sequence shown here is derived from an EMBL/GenBank/DDBJ whole genome shotgun (WGS) entry which is preliminary data.</text>
</comment>
<accession>A0AAV4VJA1</accession>
<dbReference type="AlphaFoldDB" id="A0AAV4VJA1"/>
<protein>
    <submittedName>
        <fullName evidence="1">Uncharacterized protein</fullName>
    </submittedName>
</protein>
<dbReference type="EMBL" id="BPLR01014628">
    <property type="protein sequence ID" value="GIY70123.1"/>
    <property type="molecule type" value="Genomic_DNA"/>
</dbReference>
<gene>
    <name evidence="1" type="ORF">CEXT_654321</name>
</gene>
<organism evidence="1 2">
    <name type="scientific">Caerostris extrusa</name>
    <name type="common">Bark spider</name>
    <name type="synonym">Caerostris bankana</name>
    <dbReference type="NCBI Taxonomy" id="172846"/>
    <lineage>
        <taxon>Eukaryota</taxon>
        <taxon>Metazoa</taxon>
        <taxon>Ecdysozoa</taxon>
        <taxon>Arthropoda</taxon>
        <taxon>Chelicerata</taxon>
        <taxon>Arachnida</taxon>
        <taxon>Araneae</taxon>
        <taxon>Araneomorphae</taxon>
        <taxon>Entelegynae</taxon>
        <taxon>Araneoidea</taxon>
        <taxon>Araneidae</taxon>
        <taxon>Caerostris</taxon>
    </lineage>
</organism>
<evidence type="ECO:0000313" key="1">
    <source>
        <dbReference type="EMBL" id="GIY70123.1"/>
    </source>
</evidence>
<name>A0AAV4VJA1_CAEEX</name>
<evidence type="ECO:0000313" key="2">
    <source>
        <dbReference type="Proteomes" id="UP001054945"/>
    </source>
</evidence>
<proteinExistence type="predicted"/>
<keyword evidence="2" id="KW-1185">Reference proteome</keyword>
<sequence>MTAAYPTYENRNYDHFERIRLPININMGESESWGIIAPDWEEGVFVLHLSLDGPELFRGEGGGCSLAKIKLRLRDGACYSRGPYTVN</sequence>
<reference evidence="1 2" key="1">
    <citation type="submission" date="2021-06" db="EMBL/GenBank/DDBJ databases">
        <title>Caerostris extrusa draft genome.</title>
        <authorList>
            <person name="Kono N."/>
            <person name="Arakawa K."/>
        </authorList>
    </citation>
    <scope>NUCLEOTIDE SEQUENCE [LARGE SCALE GENOMIC DNA]</scope>
</reference>
<dbReference type="Proteomes" id="UP001054945">
    <property type="component" value="Unassembled WGS sequence"/>
</dbReference>